<keyword evidence="1" id="KW-0175">Coiled coil</keyword>
<accession>A0AAD6UCZ5</accession>
<protein>
    <submittedName>
        <fullName evidence="3">Uncharacterized protein</fullName>
    </submittedName>
</protein>
<dbReference type="AlphaFoldDB" id="A0AAD6UCZ5"/>
<name>A0AAD6UCZ5_9AGAR</name>
<reference evidence="3" key="1">
    <citation type="submission" date="2023-03" db="EMBL/GenBank/DDBJ databases">
        <title>Massive genome expansion in bonnet fungi (Mycena s.s.) driven by repeated elements and novel gene families across ecological guilds.</title>
        <authorList>
            <consortium name="Lawrence Berkeley National Laboratory"/>
            <person name="Harder C.B."/>
            <person name="Miyauchi S."/>
            <person name="Viragh M."/>
            <person name="Kuo A."/>
            <person name="Thoen E."/>
            <person name="Andreopoulos B."/>
            <person name="Lu D."/>
            <person name="Skrede I."/>
            <person name="Drula E."/>
            <person name="Henrissat B."/>
            <person name="Morin E."/>
            <person name="Kohler A."/>
            <person name="Barry K."/>
            <person name="LaButti K."/>
            <person name="Morin E."/>
            <person name="Salamov A."/>
            <person name="Lipzen A."/>
            <person name="Mereny Z."/>
            <person name="Hegedus B."/>
            <person name="Baldrian P."/>
            <person name="Stursova M."/>
            <person name="Weitz H."/>
            <person name="Taylor A."/>
            <person name="Grigoriev I.V."/>
            <person name="Nagy L.G."/>
            <person name="Martin F."/>
            <person name="Kauserud H."/>
        </authorList>
    </citation>
    <scope>NUCLEOTIDE SEQUENCE</scope>
    <source>
        <strain evidence="3">CBHHK173m</strain>
    </source>
</reference>
<gene>
    <name evidence="3" type="ORF">B0H15DRAFT_820305</name>
</gene>
<evidence type="ECO:0000313" key="3">
    <source>
        <dbReference type="EMBL" id="KAJ7099451.1"/>
    </source>
</evidence>
<sequence>MEISETITTTVSLLGGPNLSPQDIDWALDLPAGRRLLEWLVSQVDLGLPPAKDGTCASEQLHAALQAISIEDAELQMLNATRKASRTAGTRSETQSDSKPSSDYIPPWRLKAKEEYMCAEAARLEKETEVLKARLRQTKVASQSLSQAIKCIASEIDKSDSEILAAEHDLSELSLKSDTAIRASVDSGLLLLDEVIPNQGSSKDRRSPAESLSTAESVTSAISSRFQSQVRAIDDAASRLPAPSYLQAECARLTAALFAPRVGGKSLFAAATDAAFEREVERLCQVLQDPQTGADALAALLAEDLERPEAPTIDVTAELERGWALDQAAILEAREAALDEAIAAYADTLLPPLTALHDDLAATNVRMREAQALVGALGEELQEIVEDLPEPLESPGGPSTGADADLQLGLVNLLKQTKDLRPRDAPPLVLLTEADILAELQRVYEWEEASKRQEEAWAADLLPRMRNLEQAHAPMLDLAYAHSHMNTSPPFALPAAVRAVQADAKTKADELGDAIAKLQEEVKTLESDRAKRRLEHFVAKWAK</sequence>
<evidence type="ECO:0000313" key="4">
    <source>
        <dbReference type="Proteomes" id="UP001222325"/>
    </source>
</evidence>
<proteinExistence type="predicted"/>
<evidence type="ECO:0000256" key="1">
    <source>
        <dbReference type="SAM" id="Coils"/>
    </source>
</evidence>
<dbReference type="Proteomes" id="UP001222325">
    <property type="component" value="Unassembled WGS sequence"/>
</dbReference>
<keyword evidence="4" id="KW-1185">Reference proteome</keyword>
<feature type="compositionally biased region" description="Polar residues" evidence="2">
    <location>
        <begin position="87"/>
        <end position="101"/>
    </location>
</feature>
<dbReference type="EMBL" id="JARJCN010000007">
    <property type="protein sequence ID" value="KAJ7099451.1"/>
    <property type="molecule type" value="Genomic_DNA"/>
</dbReference>
<feature type="coiled-coil region" evidence="1">
    <location>
        <begin position="501"/>
        <end position="535"/>
    </location>
</feature>
<comment type="caution">
    <text evidence="3">The sequence shown here is derived from an EMBL/GenBank/DDBJ whole genome shotgun (WGS) entry which is preliminary data.</text>
</comment>
<feature type="region of interest" description="Disordered" evidence="2">
    <location>
        <begin position="81"/>
        <end position="105"/>
    </location>
</feature>
<organism evidence="3 4">
    <name type="scientific">Mycena belliarum</name>
    <dbReference type="NCBI Taxonomy" id="1033014"/>
    <lineage>
        <taxon>Eukaryota</taxon>
        <taxon>Fungi</taxon>
        <taxon>Dikarya</taxon>
        <taxon>Basidiomycota</taxon>
        <taxon>Agaricomycotina</taxon>
        <taxon>Agaricomycetes</taxon>
        <taxon>Agaricomycetidae</taxon>
        <taxon>Agaricales</taxon>
        <taxon>Marasmiineae</taxon>
        <taxon>Mycenaceae</taxon>
        <taxon>Mycena</taxon>
    </lineage>
</organism>
<evidence type="ECO:0000256" key="2">
    <source>
        <dbReference type="SAM" id="MobiDB-lite"/>
    </source>
</evidence>